<comment type="caution">
    <text evidence="1">The sequence shown here is derived from an EMBL/GenBank/DDBJ whole genome shotgun (WGS) entry which is preliminary data.</text>
</comment>
<reference evidence="1" key="1">
    <citation type="submission" date="2020-03" db="EMBL/GenBank/DDBJ databases">
        <title>Spirochaetal bacteria isolated from arthropods constitute a novel genus Entomospira genus novum within the order Spirochaetales.</title>
        <authorList>
            <person name="Grana-Miraglia L."/>
            <person name="Sikutova S."/>
            <person name="Fingerle V."/>
            <person name="Sing A."/>
            <person name="Castillo-Ramirez S."/>
            <person name="Margos G."/>
            <person name="Rudolf I."/>
        </authorList>
    </citation>
    <scope>NUCLEOTIDE SEQUENCE</scope>
    <source>
        <strain evidence="1">BR208</strain>
    </source>
</reference>
<keyword evidence="2" id="KW-1185">Reference proteome</keyword>
<organism evidence="1 2">
    <name type="scientific">Entomospira nematocerorum</name>
    <dbReference type="NCBI Taxonomy" id="2719987"/>
    <lineage>
        <taxon>Bacteria</taxon>
        <taxon>Pseudomonadati</taxon>
        <taxon>Spirochaetota</taxon>
        <taxon>Spirochaetia</taxon>
        <taxon>Spirochaetales</taxon>
        <taxon>Spirochaetaceae</taxon>
        <taxon>Entomospira</taxon>
    </lineage>
</organism>
<dbReference type="EMBL" id="JAATLK010000005">
    <property type="protein sequence ID" value="NIZ47815.1"/>
    <property type="molecule type" value="Genomic_DNA"/>
</dbReference>
<dbReference type="Proteomes" id="UP000752013">
    <property type="component" value="Unassembled WGS sequence"/>
</dbReference>
<evidence type="ECO:0000313" key="1">
    <source>
        <dbReference type="EMBL" id="NIZ47815.1"/>
    </source>
</evidence>
<protein>
    <submittedName>
        <fullName evidence="1">Uncharacterized protein</fullName>
    </submittedName>
</protein>
<evidence type="ECO:0000313" key="2">
    <source>
        <dbReference type="Proteomes" id="UP000752013"/>
    </source>
</evidence>
<gene>
    <name evidence="1" type="ORF">HCT46_07795</name>
</gene>
<sequence>MLIRISNAIEDDMHQTNSVEMMASWQLWLASTTAFVGLESGSNRLRVAHHSFFAMTSPFRWYRIVDDPLMLGQDHIDIGGNFKANVTYQVFLVDDGENGRFAITESTLAPVGVQDHQALWIAQFATKESGVIDGTSIIDSQVAKVGATYPLGKTYVQYPKDRSPQELYPRQQWQEISAQFAGDFFRVVGGNASAFGAGRQQESLPNITGQVVSQSMIYSFRKSTPNEALYGQPWTGGGEYQPNHYASVTLTHTPSSDYDSYPYLQIDASRSSPTYGRRKEVAPQNHSIRLWKRIG</sequence>
<name>A0A968GGH2_9SPIO</name>
<proteinExistence type="predicted"/>
<accession>A0A968GGH2</accession>
<dbReference type="RefSeq" id="WP_167704617.1">
    <property type="nucleotide sequence ID" value="NZ_CP118172.1"/>
</dbReference>
<dbReference type="AlphaFoldDB" id="A0A968GGH2"/>